<keyword evidence="3" id="KW-1185">Reference proteome</keyword>
<keyword evidence="1" id="KW-1133">Transmembrane helix</keyword>
<accession>A0AAD9QTG3</accession>
<reference evidence="2" key="1">
    <citation type="journal article" date="2023" name="G3 (Bethesda)">
        <title>Whole genome assembly and annotation of the endangered Caribbean coral Acropora cervicornis.</title>
        <authorList>
            <person name="Selwyn J.D."/>
            <person name="Vollmer S.V."/>
        </authorList>
    </citation>
    <scope>NUCLEOTIDE SEQUENCE</scope>
    <source>
        <strain evidence="2">K2</strain>
    </source>
</reference>
<organism evidence="2 3">
    <name type="scientific">Acropora cervicornis</name>
    <name type="common">Staghorn coral</name>
    <dbReference type="NCBI Taxonomy" id="6130"/>
    <lineage>
        <taxon>Eukaryota</taxon>
        <taxon>Metazoa</taxon>
        <taxon>Cnidaria</taxon>
        <taxon>Anthozoa</taxon>
        <taxon>Hexacorallia</taxon>
        <taxon>Scleractinia</taxon>
        <taxon>Astrocoeniina</taxon>
        <taxon>Acroporidae</taxon>
        <taxon>Acropora</taxon>
    </lineage>
</organism>
<evidence type="ECO:0000313" key="2">
    <source>
        <dbReference type="EMBL" id="KAK2566796.1"/>
    </source>
</evidence>
<comment type="caution">
    <text evidence="2">The sequence shown here is derived from an EMBL/GenBank/DDBJ whole genome shotgun (WGS) entry which is preliminary data.</text>
</comment>
<feature type="transmembrane region" description="Helical" evidence="1">
    <location>
        <begin position="6"/>
        <end position="33"/>
    </location>
</feature>
<reference evidence="2" key="2">
    <citation type="journal article" date="2023" name="Science">
        <title>Genomic signatures of disease resistance in endangered staghorn corals.</title>
        <authorList>
            <person name="Vollmer S.V."/>
            <person name="Selwyn J.D."/>
            <person name="Despard B.A."/>
            <person name="Roesel C.L."/>
        </authorList>
    </citation>
    <scope>NUCLEOTIDE SEQUENCE</scope>
    <source>
        <strain evidence="2">K2</strain>
    </source>
</reference>
<sequence length="433" mass="48342">MCLHFALLKSVYVCVIPTVLIVIIISITCLLCLAKGGHHRKGDHHGDHDRPHRDHRMCPLPVTLPELNMQCTVTDDCRTITCSMIAEGEKAILSLKIRDSAQPMSADISLKVPSRGFDWSHTFTNGEKIQLPEIPLKIKQLASAEVYLMMKMYKMDKDIAFKLDVYLTPPASSNGMTIALVKGKVPPPEKKYSGKSHTGQDLTDYHDAQCPLELKETLPGINCTSHDCREMTCSGRIRRQETYLSLTIKQWGGTINAYVTLSMPKLKFHWSGLFRDGDRKKIAGFPLKISEVVKADAFFLHLSVKKTNGTIDFKVELQAVFRGMKERVNTTVIEAKVPDMPEPTPEIVVCYFGWPGESTVAPVLRKLQRLPRVAKVMIAIGAFVFVVLVAGAVTMSLKKKASHTKQLQIKPPSYDEAMSTKTKVPMQPLVEDV</sequence>
<evidence type="ECO:0000313" key="3">
    <source>
        <dbReference type="Proteomes" id="UP001249851"/>
    </source>
</evidence>
<protein>
    <submittedName>
        <fullName evidence="2">Uncharacterized protein</fullName>
    </submittedName>
</protein>
<dbReference type="Proteomes" id="UP001249851">
    <property type="component" value="Unassembled WGS sequence"/>
</dbReference>
<feature type="transmembrane region" description="Helical" evidence="1">
    <location>
        <begin position="376"/>
        <end position="397"/>
    </location>
</feature>
<dbReference type="EMBL" id="JARQWQ010000016">
    <property type="protein sequence ID" value="KAK2566796.1"/>
    <property type="molecule type" value="Genomic_DNA"/>
</dbReference>
<keyword evidence="1" id="KW-0472">Membrane</keyword>
<dbReference type="AlphaFoldDB" id="A0AAD9QTG3"/>
<gene>
    <name evidence="2" type="ORF">P5673_009477</name>
</gene>
<keyword evidence="1" id="KW-0812">Transmembrane</keyword>
<evidence type="ECO:0000256" key="1">
    <source>
        <dbReference type="SAM" id="Phobius"/>
    </source>
</evidence>
<name>A0AAD9QTG3_ACRCE</name>
<proteinExistence type="predicted"/>